<dbReference type="EMBL" id="AP018515">
    <property type="protein sequence ID" value="BBC81242.1"/>
    <property type="molecule type" value="Genomic_DNA"/>
</dbReference>
<dbReference type="AlphaFoldDB" id="A0A2Z5ZKD3"/>
<accession>A0A2Z5ZKD3</accession>
<name>A0A2Z5ZKD3_9PROT</name>
<gene>
    <name evidence="1" type="ORF">AcetOrient_orf04399</name>
</gene>
<sequence length="43" mass="4913">MTNDGEGFYALVQCVSADRVDELPLGYTEDYAKDESKWPEWIA</sequence>
<reference evidence="1 2" key="1">
    <citation type="submission" date="2018-02" db="EMBL/GenBank/DDBJ databases">
        <title>Acetobacter orientalis genome.</title>
        <authorList>
            <person name="Nakashima N."/>
            <person name="Tamura T."/>
        </authorList>
    </citation>
    <scope>NUCLEOTIDE SEQUENCE [LARGE SCALE GENOMIC DNA]</scope>
    <source>
        <strain evidence="1 2">FAN1</strain>
    </source>
</reference>
<dbReference type="Proteomes" id="UP000270034">
    <property type="component" value="Chromosome"/>
</dbReference>
<protein>
    <submittedName>
        <fullName evidence="1">Uncharacterized protein</fullName>
    </submittedName>
</protein>
<evidence type="ECO:0000313" key="1">
    <source>
        <dbReference type="EMBL" id="BBC81242.1"/>
    </source>
</evidence>
<evidence type="ECO:0000313" key="2">
    <source>
        <dbReference type="Proteomes" id="UP000270034"/>
    </source>
</evidence>
<dbReference type="KEGG" id="aot:AcetOri_orf04399"/>
<proteinExistence type="predicted"/>
<organism evidence="1 2">
    <name type="scientific">Acetobacter orientalis</name>
    <dbReference type="NCBI Taxonomy" id="146474"/>
    <lineage>
        <taxon>Bacteria</taxon>
        <taxon>Pseudomonadati</taxon>
        <taxon>Pseudomonadota</taxon>
        <taxon>Alphaproteobacteria</taxon>
        <taxon>Acetobacterales</taxon>
        <taxon>Acetobacteraceae</taxon>
        <taxon>Acetobacter</taxon>
    </lineage>
</organism>